<accession>A0A7R9GL92</accession>
<gene>
    <name evidence="2" type="ORF">NMOB1V02_LOCUS13113</name>
</gene>
<reference evidence="2" key="1">
    <citation type="submission" date="2020-11" db="EMBL/GenBank/DDBJ databases">
        <authorList>
            <person name="Tran Van P."/>
        </authorList>
    </citation>
    <scope>NUCLEOTIDE SEQUENCE</scope>
</reference>
<evidence type="ECO:0000313" key="3">
    <source>
        <dbReference type="Proteomes" id="UP000678499"/>
    </source>
</evidence>
<feature type="compositionally biased region" description="Basic and acidic residues" evidence="1">
    <location>
        <begin position="1"/>
        <end position="11"/>
    </location>
</feature>
<evidence type="ECO:0000313" key="2">
    <source>
        <dbReference type="EMBL" id="CAD7285511.1"/>
    </source>
</evidence>
<dbReference type="AlphaFoldDB" id="A0A7R9GL92"/>
<organism evidence="2">
    <name type="scientific">Notodromas monacha</name>
    <dbReference type="NCBI Taxonomy" id="399045"/>
    <lineage>
        <taxon>Eukaryota</taxon>
        <taxon>Metazoa</taxon>
        <taxon>Ecdysozoa</taxon>
        <taxon>Arthropoda</taxon>
        <taxon>Crustacea</taxon>
        <taxon>Oligostraca</taxon>
        <taxon>Ostracoda</taxon>
        <taxon>Podocopa</taxon>
        <taxon>Podocopida</taxon>
        <taxon>Cypridocopina</taxon>
        <taxon>Cypridoidea</taxon>
        <taxon>Cyprididae</taxon>
        <taxon>Notodromas</taxon>
    </lineage>
</organism>
<protein>
    <submittedName>
        <fullName evidence="2">Uncharacterized protein</fullName>
    </submittedName>
</protein>
<dbReference type="EMBL" id="OA897890">
    <property type="protein sequence ID" value="CAD7285511.1"/>
    <property type="molecule type" value="Genomic_DNA"/>
</dbReference>
<name>A0A7R9GL92_9CRUS</name>
<dbReference type="Proteomes" id="UP000678499">
    <property type="component" value="Unassembled WGS sequence"/>
</dbReference>
<keyword evidence="3" id="KW-1185">Reference proteome</keyword>
<feature type="non-terminal residue" evidence="2">
    <location>
        <position position="1"/>
    </location>
</feature>
<proteinExistence type="predicted"/>
<sequence>MKSHDLTRDISELLDSDDDSRDPKSQFKRKERRRKEALASMASSSARDAARRYFASLVTHQAPNLRKAVEKILLEALESKNSHDREGSCRALTIIGPGSIAIGPLA</sequence>
<feature type="region of interest" description="Disordered" evidence="1">
    <location>
        <begin position="1"/>
        <end position="46"/>
    </location>
</feature>
<feature type="compositionally biased region" description="Basic residues" evidence="1">
    <location>
        <begin position="26"/>
        <end position="35"/>
    </location>
</feature>
<evidence type="ECO:0000256" key="1">
    <source>
        <dbReference type="SAM" id="MobiDB-lite"/>
    </source>
</evidence>
<dbReference type="EMBL" id="CAJPEX010015853">
    <property type="protein sequence ID" value="CAG0925663.1"/>
    <property type="molecule type" value="Genomic_DNA"/>
</dbReference>